<comment type="caution">
    <text evidence="1">The sequence shown here is derived from an EMBL/GenBank/DDBJ whole genome shotgun (WGS) entry which is preliminary data.</text>
</comment>
<gene>
    <name evidence="1" type="ORF">GGC33_04855</name>
</gene>
<dbReference type="AlphaFoldDB" id="A0A844GTN7"/>
<reference evidence="1 2" key="1">
    <citation type="submission" date="2019-11" db="EMBL/GenBank/DDBJ databases">
        <title>Isolation of a new High Light Tolerant Cyanobacteria.</title>
        <authorList>
            <person name="Dobson Z."/>
            <person name="Vaughn N."/>
            <person name="Vaughn M."/>
            <person name="Fromme P."/>
            <person name="Mazor Y."/>
        </authorList>
    </citation>
    <scope>NUCLEOTIDE SEQUENCE [LARGE SCALE GENOMIC DNA]</scope>
    <source>
        <strain evidence="1 2">0216</strain>
    </source>
</reference>
<dbReference type="Proteomes" id="UP000437131">
    <property type="component" value="Unassembled WGS sequence"/>
</dbReference>
<evidence type="ECO:0000313" key="1">
    <source>
        <dbReference type="EMBL" id="MTF38249.1"/>
    </source>
</evidence>
<name>A0A844GTN7_9CHRO</name>
<protein>
    <submittedName>
        <fullName evidence="1">Uncharacterized protein</fullName>
    </submittedName>
</protein>
<proteinExistence type="predicted"/>
<evidence type="ECO:0000313" key="2">
    <source>
        <dbReference type="Proteomes" id="UP000437131"/>
    </source>
</evidence>
<dbReference type="RefSeq" id="WP_015220522.1">
    <property type="nucleotide sequence ID" value="NZ_WMIA01000004.1"/>
</dbReference>
<sequence>MSEDTQKLRKMIENALADGVLSRAESEMIKREIYADKKVTPEEARLWQDLQRKISDGEVEIN</sequence>
<accession>A0A844GTN7</accession>
<dbReference type="EMBL" id="WMIA01000004">
    <property type="protein sequence ID" value="MTF38249.1"/>
    <property type="molecule type" value="Genomic_DNA"/>
</dbReference>
<organism evidence="1 2">
    <name type="scientific">Cyanobacterium aponinum 0216</name>
    <dbReference type="NCBI Taxonomy" id="2676140"/>
    <lineage>
        <taxon>Bacteria</taxon>
        <taxon>Bacillati</taxon>
        <taxon>Cyanobacteriota</taxon>
        <taxon>Cyanophyceae</taxon>
        <taxon>Oscillatoriophycideae</taxon>
        <taxon>Chroococcales</taxon>
        <taxon>Geminocystaceae</taxon>
        <taxon>Cyanobacterium</taxon>
    </lineage>
</organism>